<feature type="transmembrane region" description="Helical" evidence="1">
    <location>
        <begin position="175"/>
        <end position="196"/>
    </location>
</feature>
<keyword evidence="1" id="KW-0472">Membrane</keyword>
<feature type="domain" description="PAS" evidence="2">
    <location>
        <begin position="227"/>
        <end position="288"/>
    </location>
</feature>
<feature type="transmembrane region" description="Helical" evidence="1">
    <location>
        <begin position="126"/>
        <end position="145"/>
    </location>
</feature>
<dbReference type="CDD" id="cd01949">
    <property type="entry name" value="GGDEF"/>
    <property type="match status" value="1"/>
</dbReference>
<dbReference type="GO" id="GO:0006355">
    <property type="term" value="P:regulation of DNA-templated transcription"/>
    <property type="evidence" value="ECO:0007669"/>
    <property type="project" value="InterPro"/>
</dbReference>
<feature type="domain" description="EAL" evidence="4">
    <location>
        <begin position="523"/>
        <end position="776"/>
    </location>
</feature>
<dbReference type="SUPFAM" id="SSF55073">
    <property type="entry name" value="Nucleotide cyclase"/>
    <property type="match status" value="1"/>
</dbReference>
<evidence type="ECO:0000256" key="1">
    <source>
        <dbReference type="SAM" id="Phobius"/>
    </source>
</evidence>
<dbReference type="CDD" id="cd01948">
    <property type="entry name" value="EAL"/>
    <property type="match status" value="1"/>
</dbReference>
<gene>
    <name evidence="6" type="ordered locus">Msip34_1171</name>
</gene>
<dbReference type="PROSITE" id="PS50883">
    <property type="entry name" value="EAL"/>
    <property type="match status" value="1"/>
</dbReference>
<dbReference type="eggNOG" id="COG5001">
    <property type="taxonomic scope" value="Bacteria"/>
</dbReference>
<keyword evidence="1" id="KW-0812">Transmembrane</keyword>
<feature type="transmembrane region" description="Helical" evidence="1">
    <location>
        <begin position="29"/>
        <end position="51"/>
    </location>
</feature>
<feature type="domain" description="PAC" evidence="3">
    <location>
        <begin position="292"/>
        <end position="344"/>
    </location>
</feature>
<evidence type="ECO:0000259" key="2">
    <source>
        <dbReference type="PROSITE" id="PS50112"/>
    </source>
</evidence>
<feature type="transmembrane region" description="Helical" evidence="1">
    <location>
        <begin position="98"/>
        <end position="119"/>
    </location>
</feature>
<keyword evidence="7" id="KW-1185">Reference proteome</keyword>
<feature type="transmembrane region" description="Helical" evidence="1">
    <location>
        <begin position="151"/>
        <end position="168"/>
    </location>
</feature>
<feature type="transmembrane region" description="Helical" evidence="1">
    <location>
        <begin position="58"/>
        <end position="78"/>
    </location>
</feature>
<dbReference type="Proteomes" id="UP000002743">
    <property type="component" value="Chromosome"/>
</dbReference>
<dbReference type="Pfam" id="PF00989">
    <property type="entry name" value="PAS"/>
    <property type="match status" value="1"/>
</dbReference>
<evidence type="ECO:0000259" key="5">
    <source>
        <dbReference type="PROSITE" id="PS50887"/>
    </source>
</evidence>
<evidence type="ECO:0000313" key="6">
    <source>
        <dbReference type="EMBL" id="ACT50418.1"/>
    </source>
</evidence>
<dbReference type="PROSITE" id="PS50887">
    <property type="entry name" value="GGDEF"/>
    <property type="match status" value="1"/>
</dbReference>
<dbReference type="KEGG" id="mei:Msip34_1171"/>
<dbReference type="HOGENOM" id="CLU_000445_70_49_4"/>
<dbReference type="SUPFAM" id="SSF141868">
    <property type="entry name" value="EAL domain-like"/>
    <property type="match status" value="1"/>
</dbReference>
<dbReference type="InterPro" id="IPR043128">
    <property type="entry name" value="Rev_trsase/Diguanyl_cyclase"/>
</dbReference>
<dbReference type="NCBIfam" id="TIGR00254">
    <property type="entry name" value="GGDEF"/>
    <property type="match status" value="1"/>
</dbReference>
<dbReference type="InterPro" id="IPR035919">
    <property type="entry name" value="EAL_sf"/>
</dbReference>
<name>C6XCZ3_METGS</name>
<dbReference type="EMBL" id="CP001674">
    <property type="protein sequence ID" value="ACT50418.1"/>
    <property type="molecule type" value="Genomic_DNA"/>
</dbReference>
<dbReference type="SUPFAM" id="SSF55785">
    <property type="entry name" value="PYP-like sensor domain (PAS domain)"/>
    <property type="match status" value="1"/>
</dbReference>
<proteinExistence type="predicted"/>
<feature type="domain" description="GGDEF" evidence="5">
    <location>
        <begin position="376"/>
        <end position="514"/>
    </location>
</feature>
<dbReference type="CDD" id="cd00130">
    <property type="entry name" value="PAS"/>
    <property type="match status" value="1"/>
</dbReference>
<dbReference type="Pfam" id="PF00990">
    <property type="entry name" value="GGDEF"/>
    <property type="match status" value="1"/>
</dbReference>
<keyword evidence="1" id="KW-1133">Transmembrane helix</keyword>
<dbReference type="GO" id="GO:0003824">
    <property type="term" value="F:catalytic activity"/>
    <property type="evidence" value="ECO:0007669"/>
    <property type="project" value="UniProtKB-ARBA"/>
</dbReference>
<dbReference type="InterPro" id="IPR029787">
    <property type="entry name" value="Nucleotide_cyclase"/>
</dbReference>
<dbReference type="InterPro" id="IPR013767">
    <property type="entry name" value="PAS_fold"/>
</dbReference>
<organism evidence="6 7">
    <name type="scientific">Methylovorus glucosotrophus (strain SIP3-4)</name>
    <dbReference type="NCBI Taxonomy" id="582744"/>
    <lineage>
        <taxon>Bacteria</taxon>
        <taxon>Pseudomonadati</taxon>
        <taxon>Pseudomonadota</taxon>
        <taxon>Betaproteobacteria</taxon>
        <taxon>Nitrosomonadales</taxon>
        <taxon>Methylophilaceae</taxon>
        <taxon>Methylovorus</taxon>
    </lineage>
</organism>
<dbReference type="SMART" id="SM00091">
    <property type="entry name" value="PAS"/>
    <property type="match status" value="1"/>
</dbReference>
<protein>
    <submittedName>
        <fullName evidence="6">Diguanylate cyclase/phosphodiesterase with PAS/PAC sensor(S)</fullName>
    </submittedName>
</protein>
<dbReference type="InterPro" id="IPR000014">
    <property type="entry name" value="PAS"/>
</dbReference>
<sequence length="776" mass="87026">MSGNGYRPSPEALLYSGKHSDLTLEIVEMLYASSTRSFVFAAIVASLLVYVQLDVVPLAVCLAWMTFFLIVYGLRKALVWVYKRTPVHAYPPGFWLNWFRALSGLCGIAWGLSGIFLFYPHDTAHQAFLTLALAGVCGGAVMAYATDKPTAYAFAGGLILLGLPRFFWGGNHFSMLMAVNLLLFILYVTIASFKLANRLRENIVLRIMAHESQEAINAMAQRQKLHIDHTPLAVIEWDVNFRVTSWNAAAEHIFGYPPSEAMGRHMSFIVPPDGQMMAQDIMSKLTHEAGGQHWQHDNVRRDGRVIHCEWFNTAIKNDQNRIIGFASLIQDETAYKKAQDEIERLAYFDALTNLPNRRLLMERLSQALNNSRSSHRIGGLMFIDLDNFKTLNDSRGHAFGDLLLKEVAARLLRAVRNHDTVARIGGDEFVLLLEDIGRDESAAIQTASQIAEKILADISLPFDLGNYKHQCSASIGICMFYRQGMHVEEVLKRADAAMYETKRAGRNNYRFFDESMLPVIDSRASLKNDLRFALSLGQFELYYQPQVDGELRTTGAEVLLRWHHPERGMVPPGEFIPLAEESGMIIPIGNWVLQQACMQLGKWSHHAKTSQLRLSVNVSAMQFGQADFVEQVRHALLESGCNEKLLVLELTESLVIQNIDDIVSKMQALKSIGVSLSMDDFGLGYSSLSLLLRLPLDSLKIDQSFVREIQDNAPKNDSAVIVQTIVAMGKNLGLDVIAEGIEEPYQQAFLEQVGCHAYQGYLYGRPSELSVFEHTL</sequence>
<dbReference type="AlphaFoldDB" id="C6XCZ3"/>
<reference evidence="7" key="1">
    <citation type="submission" date="2009-07" db="EMBL/GenBank/DDBJ databases">
        <title>Complete sequence of chromosome of Methylovorus sp. SIP3-4.</title>
        <authorList>
            <person name="Lucas S."/>
            <person name="Copeland A."/>
            <person name="Lapidus A."/>
            <person name="Glavina del Rio T."/>
            <person name="Tice H."/>
            <person name="Bruce D."/>
            <person name="Goodwin L."/>
            <person name="Pitluck S."/>
            <person name="Clum A."/>
            <person name="Larimer F."/>
            <person name="Land M."/>
            <person name="Hauser L."/>
            <person name="Kyrpides N."/>
            <person name="Mikhailova N."/>
            <person name="Kayluzhnaya M."/>
            <person name="Chistoserdova L."/>
        </authorList>
    </citation>
    <scope>NUCLEOTIDE SEQUENCE [LARGE SCALE GENOMIC DNA]</scope>
    <source>
        <strain evidence="7">SIP3-4</strain>
    </source>
</reference>
<dbReference type="PANTHER" id="PTHR44757">
    <property type="entry name" value="DIGUANYLATE CYCLASE DGCP"/>
    <property type="match status" value="1"/>
</dbReference>
<dbReference type="Pfam" id="PF00563">
    <property type="entry name" value="EAL"/>
    <property type="match status" value="1"/>
</dbReference>
<dbReference type="Gene3D" id="3.30.70.270">
    <property type="match status" value="1"/>
</dbReference>
<dbReference type="InterPro" id="IPR052155">
    <property type="entry name" value="Biofilm_reg_signaling"/>
</dbReference>
<dbReference type="Gene3D" id="3.30.450.20">
    <property type="entry name" value="PAS domain"/>
    <property type="match status" value="1"/>
</dbReference>
<dbReference type="InterPro" id="IPR035965">
    <property type="entry name" value="PAS-like_dom_sf"/>
</dbReference>
<dbReference type="SMART" id="SM00267">
    <property type="entry name" value="GGDEF"/>
    <property type="match status" value="1"/>
</dbReference>
<dbReference type="PROSITE" id="PS50112">
    <property type="entry name" value="PAS"/>
    <property type="match status" value="1"/>
</dbReference>
<dbReference type="FunFam" id="3.30.70.270:FF:000001">
    <property type="entry name" value="Diguanylate cyclase domain protein"/>
    <property type="match status" value="1"/>
</dbReference>
<dbReference type="PROSITE" id="PS50113">
    <property type="entry name" value="PAC"/>
    <property type="match status" value="1"/>
</dbReference>
<accession>C6XCZ3</accession>
<dbReference type="InterPro" id="IPR000160">
    <property type="entry name" value="GGDEF_dom"/>
</dbReference>
<dbReference type="InterPro" id="IPR000700">
    <property type="entry name" value="PAS-assoc_C"/>
</dbReference>
<evidence type="ECO:0000259" key="3">
    <source>
        <dbReference type="PROSITE" id="PS50113"/>
    </source>
</evidence>
<dbReference type="SMART" id="SM00052">
    <property type="entry name" value="EAL"/>
    <property type="match status" value="1"/>
</dbReference>
<reference evidence="6 7" key="2">
    <citation type="journal article" date="2011" name="J. Bacteriol.">
        <title>Genomes of three methylotrophs from a single niche uncover genetic and metabolic divergence of Methylophilaceae.</title>
        <authorList>
            <person name="Lapidus A."/>
            <person name="Clum A."/>
            <person name="Labutti K."/>
            <person name="Kaluzhnaya M.G."/>
            <person name="Lim S."/>
            <person name="Beck D.A."/>
            <person name="Glavina Del Rio T."/>
            <person name="Nolan M."/>
            <person name="Mavromatis K."/>
            <person name="Huntemann M."/>
            <person name="Lucas S."/>
            <person name="Lidstrom M.E."/>
            <person name="Ivanova N."/>
            <person name="Chistoserdova L."/>
        </authorList>
    </citation>
    <scope>NUCLEOTIDE SEQUENCE [LARGE SCALE GENOMIC DNA]</scope>
    <source>
        <strain evidence="6 7">SIP3-4</strain>
    </source>
</reference>
<evidence type="ECO:0000259" key="4">
    <source>
        <dbReference type="PROSITE" id="PS50883"/>
    </source>
</evidence>
<evidence type="ECO:0000313" key="7">
    <source>
        <dbReference type="Proteomes" id="UP000002743"/>
    </source>
</evidence>
<dbReference type="NCBIfam" id="TIGR00229">
    <property type="entry name" value="sensory_box"/>
    <property type="match status" value="1"/>
</dbReference>
<dbReference type="eggNOG" id="COG2461">
    <property type="taxonomic scope" value="Bacteria"/>
</dbReference>
<dbReference type="PANTHER" id="PTHR44757:SF2">
    <property type="entry name" value="BIOFILM ARCHITECTURE MAINTENANCE PROTEIN MBAA"/>
    <property type="match status" value="1"/>
</dbReference>
<dbReference type="InterPro" id="IPR001633">
    <property type="entry name" value="EAL_dom"/>
</dbReference>
<dbReference type="Gene3D" id="3.20.20.450">
    <property type="entry name" value="EAL domain"/>
    <property type="match status" value="1"/>
</dbReference>
<dbReference type="STRING" id="582744.Msip34_1171"/>